<name>A0A8S5L6Q5_9CAUD</name>
<dbReference type="EMBL" id="BK014643">
    <property type="protein sequence ID" value="DAD65447.1"/>
    <property type="molecule type" value="Genomic_DNA"/>
</dbReference>
<sequence length="83" mass="9983">MDKIKILRSRDLEELENEVNAFLEENDKPHIYINKILTFPNSASEYITQIHYTVESLFEYDEEDDTDCEDCEIDQPFEIRKSY</sequence>
<proteinExistence type="predicted"/>
<accession>A0A8S5L6Q5</accession>
<protein>
    <submittedName>
        <fullName evidence="1">Sporulation protein</fullName>
    </submittedName>
</protein>
<organism evidence="1">
    <name type="scientific">Myoviridae sp. ctA4D8</name>
    <dbReference type="NCBI Taxonomy" id="2823535"/>
    <lineage>
        <taxon>Viruses</taxon>
        <taxon>Duplodnaviria</taxon>
        <taxon>Heunggongvirae</taxon>
        <taxon>Uroviricota</taxon>
        <taxon>Caudoviricetes</taxon>
    </lineage>
</organism>
<evidence type="ECO:0000313" key="1">
    <source>
        <dbReference type="EMBL" id="DAD65447.1"/>
    </source>
</evidence>
<reference evidence="1" key="1">
    <citation type="journal article" date="2021" name="Proc. Natl. Acad. Sci. U.S.A.">
        <title>A Catalog of Tens of Thousands of Viruses from Human Metagenomes Reveals Hidden Associations with Chronic Diseases.</title>
        <authorList>
            <person name="Tisza M.J."/>
            <person name="Buck C.B."/>
        </authorList>
    </citation>
    <scope>NUCLEOTIDE SEQUENCE</scope>
    <source>
        <strain evidence="1">CtA4D8</strain>
    </source>
</reference>